<organism evidence="3 4">
    <name type="scientific">Pelagibacterium flavum</name>
    <dbReference type="NCBI Taxonomy" id="2984530"/>
    <lineage>
        <taxon>Bacteria</taxon>
        <taxon>Pseudomonadati</taxon>
        <taxon>Pseudomonadota</taxon>
        <taxon>Alphaproteobacteria</taxon>
        <taxon>Hyphomicrobiales</taxon>
        <taxon>Devosiaceae</taxon>
        <taxon>Pelagibacterium</taxon>
    </lineage>
</organism>
<evidence type="ECO:0000313" key="4">
    <source>
        <dbReference type="Proteomes" id="UP001163882"/>
    </source>
</evidence>
<sequence>MARHFDDDELHWYALDVVRQKELVAGYIFGKRGWQTFIPVNLAFQKKNKYAKSKIEVARPSLPGVVFVGFPSAPDWYHVMSLHLVNGVLSTDNRPRRIETATKEWLDYRSHQLDGQLVLEKQMVMHKGQEVPRTAALVNVQGRGVIRSPLSLKAKASKDRPRVITVAGERARQIGAILASGKGEEKQEAA</sequence>
<proteinExistence type="predicted"/>
<dbReference type="RefSeq" id="WP_264224644.1">
    <property type="nucleotide sequence ID" value="NZ_CP107716.1"/>
</dbReference>
<gene>
    <name evidence="3" type="ORF">OF122_13020</name>
</gene>
<dbReference type="SUPFAM" id="SSF82679">
    <property type="entry name" value="N-utilization substance G protein NusG, N-terminal domain"/>
    <property type="match status" value="1"/>
</dbReference>
<dbReference type="EMBL" id="CP107716">
    <property type="protein sequence ID" value="UYQ70980.1"/>
    <property type="molecule type" value="Genomic_DNA"/>
</dbReference>
<name>A0ABY6INZ5_9HYPH</name>
<dbReference type="Gene3D" id="3.30.70.940">
    <property type="entry name" value="NusG, N-terminal domain"/>
    <property type="match status" value="1"/>
</dbReference>
<keyword evidence="1" id="KW-0804">Transcription</keyword>
<dbReference type="Pfam" id="PF02357">
    <property type="entry name" value="NusG"/>
    <property type="match status" value="1"/>
</dbReference>
<accession>A0ABY6INZ5</accession>
<keyword evidence="4" id="KW-1185">Reference proteome</keyword>
<protein>
    <recommendedName>
        <fullName evidence="2">NusG-like N-terminal domain-containing protein</fullName>
    </recommendedName>
</protein>
<dbReference type="Proteomes" id="UP001163882">
    <property type="component" value="Chromosome"/>
</dbReference>
<dbReference type="InterPro" id="IPR006645">
    <property type="entry name" value="NGN-like_dom"/>
</dbReference>
<evidence type="ECO:0000313" key="3">
    <source>
        <dbReference type="EMBL" id="UYQ70980.1"/>
    </source>
</evidence>
<evidence type="ECO:0000259" key="2">
    <source>
        <dbReference type="Pfam" id="PF02357"/>
    </source>
</evidence>
<dbReference type="InterPro" id="IPR036735">
    <property type="entry name" value="NGN_dom_sf"/>
</dbReference>
<feature type="domain" description="NusG-like N-terminal" evidence="2">
    <location>
        <begin position="11"/>
        <end position="100"/>
    </location>
</feature>
<evidence type="ECO:0000256" key="1">
    <source>
        <dbReference type="ARBA" id="ARBA00023163"/>
    </source>
</evidence>
<reference evidence="3" key="1">
    <citation type="submission" date="2022-10" db="EMBL/GenBank/DDBJ databases">
        <title>YIM 151497 complete genome.</title>
        <authorList>
            <person name="Chen X."/>
        </authorList>
    </citation>
    <scope>NUCLEOTIDE SEQUENCE</scope>
    <source>
        <strain evidence="3">YIM 151497</strain>
    </source>
</reference>